<proteinExistence type="predicted"/>
<evidence type="ECO:0000313" key="2">
    <source>
        <dbReference type="EMBL" id="AXY56209.1"/>
    </source>
</evidence>
<dbReference type="KEGG" id="achi:CDG60_06270"/>
<evidence type="ECO:0000256" key="1">
    <source>
        <dbReference type="SAM" id="Phobius"/>
    </source>
</evidence>
<evidence type="ECO:0000313" key="3">
    <source>
        <dbReference type="Proteomes" id="UP000263753"/>
    </source>
</evidence>
<organism evidence="2 3">
    <name type="scientific">Acinetobacter chinensis</name>
    <dbReference type="NCBI Taxonomy" id="2004650"/>
    <lineage>
        <taxon>Bacteria</taxon>
        <taxon>Pseudomonadati</taxon>
        <taxon>Pseudomonadota</taxon>
        <taxon>Gammaproteobacteria</taxon>
        <taxon>Moraxellales</taxon>
        <taxon>Moraxellaceae</taxon>
        <taxon>Acinetobacter</taxon>
    </lineage>
</organism>
<protein>
    <submittedName>
        <fullName evidence="2">Uncharacterized protein</fullName>
    </submittedName>
</protein>
<dbReference type="Proteomes" id="UP000263753">
    <property type="component" value="Chromosome"/>
</dbReference>
<keyword evidence="1" id="KW-0812">Transmembrane</keyword>
<dbReference type="EMBL" id="CP032134">
    <property type="protein sequence ID" value="AXY56209.1"/>
    <property type="molecule type" value="Genomic_DNA"/>
</dbReference>
<accession>A0A3B7M0H2</accession>
<sequence>MGSSIPGYFFALKCLFVMLTGHFLCGLNPHFFGLFQPQLKLNLICFLKITPELRLKLYFSEMIRLNIQ</sequence>
<name>A0A3B7M0H2_9GAMM</name>
<feature type="transmembrane region" description="Helical" evidence="1">
    <location>
        <begin position="6"/>
        <end position="27"/>
    </location>
</feature>
<dbReference type="AlphaFoldDB" id="A0A3B7M0H2"/>
<keyword evidence="1" id="KW-0472">Membrane</keyword>
<gene>
    <name evidence="2" type="ORF">CDG60_06270</name>
</gene>
<keyword evidence="1" id="KW-1133">Transmembrane helix</keyword>
<reference evidence="3" key="1">
    <citation type="submission" date="2018-09" db="EMBL/GenBank/DDBJ databases">
        <title>The complete genome of Acinetobacter sp. strain WCHAc010005.</title>
        <authorList>
            <person name="Hu Y."/>
            <person name="Long H."/>
            <person name="Feng Y."/>
            <person name="Zong Z."/>
        </authorList>
    </citation>
    <scope>NUCLEOTIDE SEQUENCE [LARGE SCALE GENOMIC DNA]</scope>
    <source>
        <strain evidence="3">WCHAc010005</strain>
    </source>
</reference>